<feature type="domain" description="Release factor glutamine methyltransferase N-terminal" evidence="6">
    <location>
        <begin position="7"/>
        <end position="72"/>
    </location>
</feature>
<dbReference type="SUPFAM" id="SSF53335">
    <property type="entry name" value="S-adenosyl-L-methionine-dependent methyltransferases"/>
    <property type="match status" value="1"/>
</dbReference>
<feature type="domain" description="Methyltransferase" evidence="5">
    <location>
        <begin position="113"/>
        <end position="237"/>
    </location>
</feature>
<name>A0A9X1QK31_9SPHN</name>
<dbReference type="InterPro" id="IPR019874">
    <property type="entry name" value="RF_methyltr_PrmC"/>
</dbReference>
<dbReference type="NCBIfam" id="TIGR00536">
    <property type="entry name" value="hemK_fam"/>
    <property type="match status" value="1"/>
</dbReference>
<proteinExistence type="inferred from homology"/>
<dbReference type="InterPro" id="IPR025714">
    <property type="entry name" value="Methyltranfer_dom"/>
</dbReference>
<dbReference type="HAMAP" id="MF_02126">
    <property type="entry name" value="RF_methyltr_PrmC"/>
    <property type="match status" value="1"/>
</dbReference>
<evidence type="ECO:0000259" key="5">
    <source>
        <dbReference type="Pfam" id="PF13847"/>
    </source>
</evidence>
<keyword evidence="1 4" id="KW-0489">Methyltransferase</keyword>
<dbReference type="PANTHER" id="PTHR18895">
    <property type="entry name" value="HEMK METHYLTRANSFERASE"/>
    <property type="match status" value="1"/>
</dbReference>
<dbReference type="PROSITE" id="PS00092">
    <property type="entry name" value="N6_MTASE"/>
    <property type="match status" value="1"/>
</dbReference>
<comment type="similarity">
    <text evidence="4">Belongs to the protein N5-glutamine methyltransferase family. PrmC subfamily.</text>
</comment>
<dbReference type="NCBIfam" id="TIGR03534">
    <property type="entry name" value="RF_mod_PrmC"/>
    <property type="match status" value="1"/>
</dbReference>
<feature type="binding site" evidence="4">
    <location>
        <position position="170"/>
    </location>
    <ligand>
        <name>S-adenosyl-L-methionine</name>
        <dbReference type="ChEBI" id="CHEBI:59789"/>
    </ligand>
</feature>
<comment type="function">
    <text evidence="4">Methylates the class 1 translation termination release factors RF1/PrfA and RF2/PrfB on the glutamine residue of the universally conserved GGQ motif.</text>
</comment>
<feature type="binding site" evidence="4">
    <location>
        <position position="141"/>
    </location>
    <ligand>
        <name>S-adenosyl-L-methionine</name>
        <dbReference type="ChEBI" id="CHEBI:59789"/>
    </ligand>
</feature>
<dbReference type="InterPro" id="IPR029063">
    <property type="entry name" value="SAM-dependent_MTases_sf"/>
</dbReference>
<accession>A0A9X1QK31</accession>
<evidence type="ECO:0000256" key="4">
    <source>
        <dbReference type="HAMAP-Rule" id="MF_02126"/>
    </source>
</evidence>
<dbReference type="InterPro" id="IPR002052">
    <property type="entry name" value="DNA_methylase_N6_adenine_CS"/>
</dbReference>
<comment type="caution">
    <text evidence="7">The sequence shown here is derived from an EMBL/GenBank/DDBJ whole genome shotgun (WGS) entry which is preliminary data.</text>
</comment>
<dbReference type="GO" id="GO:0032259">
    <property type="term" value="P:methylation"/>
    <property type="evidence" value="ECO:0007669"/>
    <property type="project" value="UniProtKB-KW"/>
</dbReference>
<evidence type="ECO:0000313" key="8">
    <source>
        <dbReference type="Proteomes" id="UP001139410"/>
    </source>
</evidence>
<dbReference type="PANTHER" id="PTHR18895:SF74">
    <property type="entry name" value="MTRF1L RELEASE FACTOR GLUTAMINE METHYLTRANSFERASE"/>
    <property type="match status" value="1"/>
</dbReference>
<feature type="binding site" evidence="4">
    <location>
        <position position="184"/>
    </location>
    <ligand>
        <name>S-adenosyl-L-methionine</name>
        <dbReference type="ChEBI" id="CHEBI:59789"/>
    </ligand>
</feature>
<keyword evidence="8" id="KW-1185">Reference proteome</keyword>
<sequence>MTAIPRALSRATEQLGRTSDTPRLDAELLMAAALGIGRDRLILDSPRGEAPADFYGFVERRQAGEPVAYITGQRAFWTIDLEVGPGALVPRPDSETLIAAAVEHFSGTTGPNRVLDLGTGPGTLLLAALDEWAGATGVGIDASDVALDYARRNAARLGVQDRAEFRIGDWAKGVDERFDLILCNPPYVAEGGPVGPGVAAYEPAEALFAGPEGLDEYRRLAPEIGRLLAPGGLAAIEIGYDQADSATKLFEKHGPHPTLARDLGGRPRALLIEA</sequence>
<feature type="binding site" evidence="4">
    <location>
        <begin position="118"/>
        <end position="122"/>
    </location>
    <ligand>
        <name>S-adenosyl-L-methionine</name>
        <dbReference type="ChEBI" id="CHEBI:59789"/>
    </ligand>
</feature>
<dbReference type="AlphaFoldDB" id="A0A9X1QK31"/>
<dbReference type="EC" id="2.1.1.297" evidence="4"/>
<dbReference type="EMBL" id="JAKFGM010000002">
    <property type="protein sequence ID" value="MCF2515056.1"/>
    <property type="molecule type" value="Genomic_DNA"/>
</dbReference>
<dbReference type="Proteomes" id="UP001139410">
    <property type="component" value="Unassembled WGS sequence"/>
</dbReference>
<organism evidence="7 8">
    <name type="scientific">Sphingomonas cremea</name>
    <dbReference type="NCBI Taxonomy" id="2904799"/>
    <lineage>
        <taxon>Bacteria</taxon>
        <taxon>Pseudomonadati</taxon>
        <taxon>Pseudomonadota</taxon>
        <taxon>Alphaproteobacteria</taxon>
        <taxon>Sphingomonadales</taxon>
        <taxon>Sphingomonadaceae</taxon>
        <taxon>Sphingomonas</taxon>
    </lineage>
</organism>
<evidence type="ECO:0000313" key="7">
    <source>
        <dbReference type="EMBL" id="MCF2515056.1"/>
    </source>
</evidence>
<dbReference type="GO" id="GO:0003676">
    <property type="term" value="F:nucleic acid binding"/>
    <property type="evidence" value="ECO:0007669"/>
    <property type="project" value="InterPro"/>
</dbReference>
<evidence type="ECO:0000256" key="3">
    <source>
        <dbReference type="ARBA" id="ARBA00022691"/>
    </source>
</evidence>
<dbReference type="RefSeq" id="WP_235067560.1">
    <property type="nucleotide sequence ID" value="NZ_JAKFGM010000002.1"/>
</dbReference>
<dbReference type="Gene3D" id="1.10.8.10">
    <property type="entry name" value="DNA helicase RuvA subunit, C-terminal domain"/>
    <property type="match status" value="1"/>
</dbReference>
<evidence type="ECO:0000259" key="6">
    <source>
        <dbReference type="Pfam" id="PF17827"/>
    </source>
</evidence>
<dbReference type="CDD" id="cd02440">
    <property type="entry name" value="AdoMet_MTases"/>
    <property type="match status" value="1"/>
</dbReference>
<evidence type="ECO:0000256" key="1">
    <source>
        <dbReference type="ARBA" id="ARBA00022603"/>
    </source>
</evidence>
<keyword evidence="2 4" id="KW-0808">Transferase</keyword>
<gene>
    <name evidence="4 7" type="primary">prmC</name>
    <name evidence="7" type="ORF">LVY65_08250</name>
</gene>
<protein>
    <recommendedName>
        <fullName evidence="4">Release factor glutamine methyltransferase</fullName>
        <shortName evidence="4">RF MTase</shortName>
        <ecNumber evidence="4">2.1.1.297</ecNumber>
    </recommendedName>
    <alternativeName>
        <fullName evidence="4">N5-glutamine methyltransferase PrmC</fullName>
    </alternativeName>
    <alternativeName>
        <fullName evidence="4">Protein-(glutamine-N5) MTase PrmC</fullName>
    </alternativeName>
    <alternativeName>
        <fullName evidence="4">Protein-glutamine N-methyltransferase PrmC</fullName>
    </alternativeName>
</protein>
<dbReference type="InterPro" id="IPR050320">
    <property type="entry name" value="N5-glutamine_MTase"/>
</dbReference>
<dbReference type="Pfam" id="PF13847">
    <property type="entry name" value="Methyltransf_31"/>
    <property type="match status" value="1"/>
</dbReference>
<dbReference type="Gene3D" id="3.40.50.150">
    <property type="entry name" value="Vaccinia Virus protein VP39"/>
    <property type="match status" value="1"/>
</dbReference>
<dbReference type="InterPro" id="IPR040758">
    <property type="entry name" value="PrmC_N"/>
</dbReference>
<dbReference type="Pfam" id="PF17827">
    <property type="entry name" value="PrmC_N"/>
    <property type="match status" value="1"/>
</dbReference>
<dbReference type="InterPro" id="IPR004556">
    <property type="entry name" value="HemK-like"/>
</dbReference>
<feature type="binding site" evidence="4">
    <location>
        <begin position="184"/>
        <end position="187"/>
    </location>
    <ligand>
        <name>substrate</name>
    </ligand>
</feature>
<keyword evidence="3 4" id="KW-0949">S-adenosyl-L-methionine</keyword>
<comment type="catalytic activity">
    <reaction evidence="4">
        <text>L-glutaminyl-[peptide chain release factor] + S-adenosyl-L-methionine = N(5)-methyl-L-glutaminyl-[peptide chain release factor] + S-adenosyl-L-homocysteine + H(+)</text>
        <dbReference type="Rhea" id="RHEA:42896"/>
        <dbReference type="Rhea" id="RHEA-COMP:10271"/>
        <dbReference type="Rhea" id="RHEA-COMP:10272"/>
        <dbReference type="ChEBI" id="CHEBI:15378"/>
        <dbReference type="ChEBI" id="CHEBI:30011"/>
        <dbReference type="ChEBI" id="CHEBI:57856"/>
        <dbReference type="ChEBI" id="CHEBI:59789"/>
        <dbReference type="ChEBI" id="CHEBI:61891"/>
        <dbReference type="EC" id="2.1.1.297"/>
    </reaction>
</comment>
<dbReference type="GO" id="GO:0102559">
    <property type="term" value="F:peptide chain release factor N(5)-glutamine methyltransferase activity"/>
    <property type="evidence" value="ECO:0007669"/>
    <property type="project" value="UniProtKB-EC"/>
</dbReference>
<reference evidence="7" key="1">
    <citation type="submission" date="2022-01" db="EMBL/GenBank/DDBJ databases">
        <authorList>
            <person name="Jo J.-H."/>
            <person name="Im W.-T."/>
        </authorList>
    </citation>
    <scope>NUCLEOTIDE SEQUENCE</scope>
    <source>
        <strain evidence="7">G124</strain>
    </source>
</reference>
<evidence type="ECO:0000256" key="2">
    <source>
        <dbReference type="ARBA" id="ARBA00022679"/>
    </source>
</evidence>